<keyword evidence="4" id="KW-1185">Reference proteome</keyword>
<name>A0AAN8WFC4_9MAGN</name>
<feature type="region of interest" description="Disordered" evidence="1">
    <location>
        <begin position="622"/>
        <end position="680"/>
    </location>
</feature>
<dbReference type="Proteomes" id="UP001370490">
    <property type="component" value="Unassembled WGS sequence"/>
</dbReference>
<dbReference type="PANTHER" id="PTHR21422:SF10">
    <property type="entry name" value="RAB3 GTPASE-ACTIVATING PROTEIN CATALYTIC SUBUNIT"/>
    <property type="match status" value="1"/>
</dbReference>
<feature type="compositionally biased region" description="Low complexity" evidence="1">
    <location>
        <begin position="631"/>
        <end position="642"/>
    </location>
</feature>
<dbReference type="InterPro" id="IPR026147">
    <property type="entry name" value="Rab3GAP1_conserved"/>
</dbReference>
<evidence type="ECO:0000256" key="1">
    <source>
        <dbReference type="SAM" id="MobiDB-lite"/>
    </source>
</evidence>
<evidence type="ECO:0000259" key="2">
    <source>
        <dbReference type="Pfam" id="PF13890"/>
    </source>
</evidence>
<reference evidence="3 4" key="1">
    <citation type="submission" date="2023-12" db="EMBL/GenBank/DDBJ databases">
        <title>A high-quality genome assembly for Dillenia turbinata (Dilleniales).</title>
        <authorList>
            <person name="Chanderbali A."/>
        </authorList>
    </citation>
    <scope>NUCLEOTIDE SEQUENCE [LARGE SCALE GENOMIC DNA]</scope>
    <source>
        <strain evidence="3">LSX21</strain>
        <tissue evidence="3">Leaf</tissue>
    </source>
</reference>
<accession>A0AAN8WFC4</accession>
<dbReference type="Pfam" id="PF13890">
    <property type="entry name" value="Rab3-GTPase_cat"/>
    <property type="match status" value="1"/>
</dbReference>
<dbReference type="EMBL" id="JBAMMX010000001">
    <property type="protein sequence ID" value="KAK6946931.1"/>
    <property type="molecule type" value="Genomic_DNA"/>
</dbReference>
<organism evidence="3 4">
    <name type="scientific">Dillenia turbinata</name>
    <dbReference type="NCBI Taxonomy" id="194707"/>
    <lineage>
        <taxon>Eukaryota</taxon>
        <taxon>Viridiplantae</taxon>
        <taxon>Streptophyta</taxon>
        <taxon>Embryophyta</taxon>
        <taxon>Tracheophyta</taxon>
        <taxon>Spermatophyta</taxon>
        <taxon>Magnoliopsida</taxon>
        <taxon>eudicotyledons</taxon>
        <taxon>Gunneridae</taxon>
        <taxon>Pentapetalae</taxon>
        <taxon>Dilleniales</taxon>
        <taxon>Dilleniaceae</taxon>
        <taxon>Dillenia</taxon>
    </lineage>
</organism>
<gene>
    <name evidence="3" type="ORF">RJ641_000404</name>
</gene>
<evidence type="ECO:0000313" key="4">
    <source>
        <dbReference type="Proteomes" id="UP001370490"/>
    </source>
</evidence>
<protein>
    <submittedName>
        <fullName evidence="3">Rab3GAP catalytic subunit, conserved domain</fullName>
    </submittedName>
</protein>
<evidence type="ECO:0000313" key="3">
    <source>
        <dbReference type="EMBL" id="KAK6946931.1"/>
    </source>
</evidence>
<dbReference type="GO" id="GO:0005096">
    <property type="term" value="F:GTPase activator activity"/>
    <property type="evidence" value="ECO:0007669"/>
    <property type="project" value="InterPro"/>
</dbReference>
<comment type="caution">
    <text evidence="3">The sequence shown here is derived from an EMBL/GenBank/DDBJ whole genome shotgun (WGS) entry which is preliminary data.</text>
</comment>
<feature type="region of interest" description="Disordered" evidence="1">
    <location>
        <begin position="237"/>
        <end position="258"/>
    </location>
</feature>
<dbReference type="AlphaFoldDB" id="A0AAN8WFC4"/>
<feature type="domain" description="Rab3GAP catalytic subunit conserved" evidence="2">
    <location>
        <begin position="361"/>
        <end position="514"/>
    </location>
</feature>
<proteinExistence type="predicted"/>
<feature type="compositionally biased region" description="Polar residues" evidence="1">
    <location>
        <begin position="244"/>
        <end position="253"/>
    </location>
</feature>
<dbReference type="PANTHER" id="PTHR21422">
    <property type="entry name" value="RAB3 GTPASE-ACTIVATING PROTEIN CATALYTIC SUBUNIT"/>
    <property type="match status" value="1"/>
</dbReference>
<sequence length="680" mass="76177">MEGSSSFVSKARTAFHSAAAKAERVFTDFKHDVFTDFKHDHHSPDCDKNLNKHVKSQFEHEYQKKDGDPEGNNESKYLRWRPPSIVTKQEWQDRFKNIRLGKRSAEDTEKAEDSTMAVPFFDENVFVISLRNESEREGSVVSSAEVSTTNDNGLIPSASIVKQLAIAVEAGKTLKSMKDFLALSRGSSPLRERSGLSFSAVKSLVLREKEDKSSELGDDDEVLSLMHSLLDAEGQYPGRKDASGLSTPTQVNSLPRDIHGAPPETLVVKLAEVIGSFKTLKKMALFWCSVVAHLRRLWFEEQYVINCCISRKKRHVIATESLESVIREANSADELSNASKSMTPSSAILYARISTGELVLRLGADQQYDNLSLLETGEPMYRPITQEGPLLTEDLIKETEEFVLRTGSVGAGCSQLLSDMQAFKAANPGCILEDFVRWHSPPDWTETELRGEGDDFFSGEGDPLGSRGQLSRRMQKEGNLWQELWETAKPVPAVKQANLFDEDLAVEGILNFLEDVSPYELFEQLFVSLVSLGFVLAEDHLSTNDSLSKLFSECKDYVVAACQGHSWSERVDDICQVYETVEKMLVNPEEVLKNMKQQEETPASGEPKRRFKRLSFIFGGKDRNTRKQAPNDQNNSNNIDDNATPRSKSLSVFSKKPPKPESSSQVDRPVGPEENDWTII</sequence>
<dbReference type="InterPro" id="IPR045700">
    <property type="entry name" value="Rab3GAP1"/>
</dbReference>